<feature type="domain" description="CBS" evidence="2">
    <location>
        <begin position="74"/>
        <end position="134"/>
    </location>
</feature>
<dbReference type="RefSeq" id="WP_109761543.1">
    <property type="nucleotide sequence ID" value="NZ_QGGU01000001.1"/>
</dbReference>
<dbReference type="InterPro" id="IPR000644">
    <property type="entry name" value="CBS_dom"/>
</dbReference>
<keyword evidence="4" id="KW-1185">Reference proteome</keyword>
<dbReference type="PROSITE" id="PS51371">
    <property type="entry name" value="CBS"/>
    <property type="match status" value="1"/>
</dbReference>
<protein>
    <submittedName>
        <fullName evidence="3">CBS domain protein</fullName>
    </submittedName>
</protein>
<reference evidence="3 4" key="1">
    <citation type="submission" date="2018-05" db="EMBL/GenBank/DDBJ databases">
        <title>Genomic Encyclopedia of Type Strains, Phase IV (KMG-IV): sequencing the most valuable type-strain genomes for metagenomic binning, comparative biology and taxonomic classification.</title>
        <authorList>
            <person name="Goeker M."/>
        </authorList>
    </citation>
    <scope>NUCLEOTIDE SEQUENCE [LARGE SCALE GENOMIC DNA]</scope>
    <source>
        <strain evidence="3 4">DSM 25350</strain>
    </source>
</reference>
<accession>A0A316G0V0</accession>
<dbReference type="SUPFAM" id="SSF54631">
    <property type="entry name" value="CBS-domain pair"/>
    <property type="match status" value="1"/>
</dbReference>
<evidence type="ECO:0000313" key="3">
    <source>
        <dbReference type="EMBL" id="PWK54428.1"/>
    </source>
</evidence>
<evidence type="ECO:0000259" key="2">
    <source>
        <dbReference type="PROSITE" id="PS51371"/>
    </source>
</evidence>
<dbReference type="Pfam" id="PF00571">
    <property type="entry name" value="CBS"/>
    <property type="match status" value="1"/>
</dbReference>
<comment type="caution">
    <text evidence="3">The sequence shown here is derived from an EMBL/GenBank/DDBJ whole genome shotgun (WGS) entry which is preliminary data.</text>
</comment>
<dbReference type="EMBL" id="QGGU01000001">
    <property type="protein sequence ID" value="PWK54428.1"/>
    <property type="molecule type" value="Genomic_DNA"/>
</dbReference>
<evidence type="ECO:0000313" key="4">
    <source>
        <dbReference type="Proteomes" id="UP000245790"/>
    </source>
</evidence>
<dbReference type="InterPro" id="IPR046342">
    <property type="entry name" value="CBS_dom_sf"/>
</dbReference>
<dbReference type="AlphaFoldDB" id="A0A316G0V0"/>
<dbReference type="Gene3D" id="3.10.580.10">
    <property type="entry name" value="CBS-domain"/>
    <property type="match status" value="1"/>
</dbReference>
<dbReference type="Proteomes" id="UP000245790">
    <property type="component" value="Unassembled WGS sequence"/>
</dbReference>
<evidence type="ECO:0000256" key="1">
    <source>
        <dbReference type="PROSITE-ProRule" id="PRU00703"/>
    </source>
</evidence>
<dbReference type="OrthoDB" id="9790355at2"/>
<gene>
    <name evidence="3" type="ORF">C8D97_101276</name>
</gene>
<keyword evidence="1" id="KW-0129">CBS domain</keyword>
<name>A0A316G0V0_9GAMM</name>
<sequence length="138" mass="15574">MGYRGYDAQAIYQYIRELTDKPFLKYLVFYNDNGSFYAITSAAKFIKRNPTLNRTYHQLAQALISNDKSLLESIIPDLITAKESLTVTTSRSDALRRMLDNHVDVLPVLDKNEQLQGVVSKASITGSLLLEIASKVEK</sequence>
<organism evidence="3 4">
    <name type="scientific">Pleionea mediterranea</name>
    <dbReference type="NCBI Taxonomy" id="523701"/>
    <lineage>
        <taxon>Bacteria</taxon>
        <taxon>Pseudomonadati</taxon>
        <taxon>Pseudomonadota</taxon>
        <taxon>Gammaproteobacteria</taxon>
        <taxon>Oceanospirillales</taxon>
        <taxon>Pleioneaceae</taxon>
        <taxon>Pleionea</taxon>
    </lineage>
</organism>
<proteinExistence type="predicted"/>